<dbReference type="Pfam" id="PF00005">
    <property type="entry name" value="ABC_tran"/>
    <property type="match status" value="1"/>
</dbReference>
<sequence>MKSEFFISTLKKQISSSSSISTRSIVQMSGVSASYDSKDLVLKDVTLNIHRGINYAIVGASGSGKSTLLKLMNGMMTPSDGVVLYNYQKPSLKNKEFKKSISKIGYIPQTLGLVKNMSVMDNIMIGALPRISGVKSFFKMFPEDEIKNANDILKLVGLNGKSKRKVYMLSGGEKRRVAIARALMQKPDILLADEIVSELDNVTAREVMDVIHDAQKKLNLTAVMIHHDMNLALEYANRVAVIKAGEKILEIGVEGEQIVDFQTGNLSQEEILEMYDES</sequence>
<dbReference type="PROSITE" id="PS50893">
    <property type="entry name" value="ABC_TRANSPORTER_2"/>
    <property type="match status" value="1"/>
</dbReference>
<dbReference type="PROSITE" id="PS00211">
    <property type="entry name" value="ABC_TRANSPORTER_1"/>
    <property type="match status" value="1"/>
</dbReference>
<evidence type="ECO:0000256" key="2">
    <source>
        <dbReference type="ARBA" id="ARBA00022840"/>
    </source>
</evidence>
<dbReference type="InterPro" id="IPR003593">
    <property type="entry name" value="AAA+_ATPase"/>
</dbReference>
<dbReference type="GO" id="GO:0022857">
    <property type="term" value="F:transmembrane transporter activity"/>
    <property type="evidence" value="ECO:0007669"/>
    <property type="project" value="TreeGrafter"/>
</dbReference>
<evidence type="ECO:0000259" key="3">
    <source>
        <dbReference type="PROSITE" id="PS50893"/>
    </source>
</evidence>
<dbReference type="PANTHER" id="PTHR24220:SF659">
    <property type="entry name" value="TRANSPORTER, PUTATIVE-RELATED"/>
    <property type="match status" value="1"/>
</dbReference>
<evidence type="ECO:0000313" key="4">
    <source>
        <dbReference type="EMBL" id="AIF08266.1"/>
    </source>
</evidence>
<proteinExistence type="predicted"/>
<dbReference type="Gene3D" id="3.40.50.300">
    <property type="entry name" value="P-loop containing nucleotide triphosphate hydrolases"/>
    <property type="match status" value="1"/>
</dbReference>
<keyword evidence="2" id="KW-0067">ATP-binding</keyword>
<name>A0A075GWP6_9ARCH</name>
<dbReference type="InterPro" id="IPR003439">
    <property type="entry name" value="ABC_transporter-like_ATP-bd"/>
</dbReference>
<dbReference type="SUPFAM" id="SSF52540">
    <property type="entry name" value="P-loop containing nucleoside triphosphate hydrolases"/>
    <property type="match status" value="1"/>
</dbReference>
<feature type="domain" description="ABC transporter" evidence="3">
    <location>
        <begin position="26"/>
        <end position="269"/>
    </location>
</feature>
<dbReference type="GO" id="GO:0005886">
    <property type="term" value="C:plasma membrane"/>
    <property type="evidence" value="ECO:0007669"/>
    <property type="project" value="TreeGrafter"/>
</dbReference>
<dbReference type="GO" id="GO:0016887">
    <property type="term" value="F:ATP hydrolysis activity"/>
    <property type="evidence" value="ECO:0007669"/>
    <property type="project" value="InterPro"/>
</dbReference>
<dbReference type="AlphaFoldDB" id="A0A075GWP6"/>
<keyword evidence="4" id="KW-0378">Hydrolase</keyword>
<accession>A0A075GWP6</accession>
<dbReference type="GO" id="GO:0005524">
    <property type="term" value="F:ATP binding"/>
    <property type="evidence" value="ECO:0007669"/>
    <property type="project" value="UniProtKB-KW"/>
</dbReference>
<dbReference type="PANTHER" id="PTHR24220">
    <property type="entry name" value="IMPORT ATP-BINDING PROTEIN"/>
    <property type="match status" value="1"/>
</dbReference>
<dbReference type="EMBL" id="KF900826">
    <property type="protein sequence ID" value="AIF08266.1"/>
    <property type="molecule type" value="Genomic_DNA"/>
</dbReference>
<organism evidence="4">
    <name type="scientific">uncultured marine thaumarchaeote KM3_28_B05</name>
    <dbReference type="NCBI Taxonomy" id="1456111"/>
    <lineage>
        <taxon>Archaea</taxon>
        <taxon>Nitrososphaerota</taxon>
        <taxon>environmental samples</taxon>
    </lineage>
</organism>
<reference evidence="4" key="1">
    <citation type="journal article" date="2014" name="Genome Biol. Evol.">
        <title>Pangenome evidence for extensive interdomain horizontal transfer affecting lineage core and shell genes in uncultured planktonic thaumarchaeota and euryarchaeota.</title>
        <authorList>
            <person name="Deschamps P."/>
            <person name="Zivanovic Y."/>
            <person name="Moreira D."/>
            <person name="Rodriguez-Valera F."/>
            <person name="Lopez-Garcia P."/>
        </authorList>
    </citation>
    <scope>NUCLEOTIDE SEQUENCE</scope>
</reference>
<dbReference type="InterPro" id="IPR017871">
    <property type="entry name" value="ABC_transporter-like_CS"/>
</dbReference>
<dbReference type="InterPro" id="IPR027417">
    <property type="entry name" value="P-loop_NTPase"/>
</dbReference>
<gene>
    <name evidence="4" type="primary">phnC</name>
</gene>
<keyword evidence="1" id="KW-0547">Nucleotide-binding</keyword>
<dbReference type="InterPro" id="IPR015854">
    <property type="entry name" value="ABC_transpr_LolD-like"/>
</dbReference>
<dbReference type="SMART" id="SM00382">
    <property type="entry name" value="AAA"/>
    <property type="match status" value="1"/>
</dbReference>
<protein>
    <submittedName>
        <fullName evidence="4">ABC transporter (PhnC)</fullName>
        <ecNumber evidence="4">3.6.3.28</ecNumber>
    </submittedName>
</protein>
<dbReference type="EC" id="3.6.3.28" evidence="4"/>
<evidence type="ECO:0000256" key="1">
    <source>
        <dbReference type="ARBA" id="ARBA00022741"/>
    </source>
</evidence>